<dbReference type="InterPro" id="IPR018097">
    <property type="entry name" value="EGF_Ca-bd_CS"/>
</dbReference>
<dbReference type="PROSITE" id="PS50026">
    <property type="entry name" value="EGF_3"/>
    <property type="match status" value="4"/>
</dbReference>
<feature type="disulfide bond" evidence="6">
    <location>
        <begin position="114"/>
        <end position="123"/>
    </location>
</feature>
<gene>
    <name evidence="9" type="ORF">MNOR_LOCUS9655</name>
</gene>
<dbReference type="PANTHER" id="PTHR12916">
    <property type="entry name" value="CYTOCHROME C OXIDASE POLYPEPTIDE VIC-2"/>
    <property type="match status" value="1"/>
</dbReference>
<sequence length="253" mass="27552">VCVDGKYCGQGYSSGSSELLNVEKAIFFLGAEVHMWSGGLEPQVGFVGCIDDPRLGTEPLPLRHRTKTKVSSLIRMNGVTPLCTPLPMAGACGSYPCINGGTCEDRHGSYLCKCHPRYFGSQCQCDAKPCDSNPCINNGHCVNIDTNKCLNASKRYRCNCPSGVSGHRCERYYCNPNPCLNQGICEEGNSMPICKCNQGFTGDYCQIDINECIKDPCKNGGTCVNSFGGFKCRCLDNWIGLLCDVPQPVNIPW</sequence>
<organism evidence="9 10">
    <name type="scientific">Meganyctiphanes norvegica</name>
    <name type="common">Northern krill</name>
    <name type="synonym">Thysanopoda norvegica</name>
    <dbReference type="NCBI Taxonomy" id="48144"/>
    <lineage>
        <taxon>Eukaryota</taxon>
        <taxon>Metazoa</taxon>
        <taxon>Ecdysozoa</taxon>
        <taxon>Arthropoda</taxon>
        <taxon>Crustacea</taxon>
        <taxon>Multicrustacea</taxon>
        <taxon>Malacostraca</taxon>
        <taxon>Eumalacostraca</taxon>
        <taxon>Eucarida</taxon>
        <taxon>Euphausiacea</taxon>
        <taxon>Euphausiidae</taxon>
        <taxon>Meganyctiphanes</taxon>
    </lineage>
</organism>
<dbReference type="EMBL" id="CAXKWB010004701">
    <property type="protein sequence ID" value="CAL4074954.1"/>
    <property type="molecule type" value="Genomic_DNA"/>
</dbReference>
<evidence type="ECO:0000313" key="10">
    <source>
        <dbReference type="Proteomes" id="UP001497623"/>
    </source>
</evidence>
<comment type="caution">
    <text evidence="6">Lacks conserved residue(s) required for the propagation of feature annotation.</text>
</comment>
<protein>
    <submittedName>
        <fullName evidence="9">Uncharacterized protein</fullName>
    </submittedName>
</protein>
<dbReference type="CDD" id="cd00054">
    <property type="entry name" value="EGF_CA"/>
    <property type="match status" value="2"/>
</dbReference>
<evidence type="ECO:0000256" key="3">
    <source>
        <dbReference type="ARBA" id="ARBA00022737"/>
    </source>
</evidence>
<evidence type="ECO:0000256" key="2">
    <source>
        <dbReference type="ARBA" id="ARBA00022729"/>
    </source>
</evidence>
<comment type="caution">
    <text evidence="9">The sequence shown here is derived from an EMBL/GenBank/DDBJ whole genome shotgun (WGS) entry which is preliminary data.</text>
</comment>
<dbReference type="GO" id="GO:0005112">
    <property type="term" value="F:Notch binding"/>
    <property type="evidence" value="ECO:0007669"/>
    <property type="project" value="TreeGrafter"/>
</dbReference>
<feature type="domain" description="EGF-like" evidence="8">
    <location>
        <begin position="88"/>
        <end position="124"/>
    </location>
</feature>
<evidence type="ECO:0000256" key="6">
    <source>
        <dbReference type="PROSITE-ProRule" id="PRU00076"/>
    </source>
</evidence>
<dbReference type="FunFam" id="2.10.25.10:FF:000327">
    <property type="entry name" value="neurogenic locus notch homolog protein 4"/>
    <property type="match status" value="1"/>
</dbReference>
<dbReference type="InterPro" id="IPR000742">
    <property type="entry name" value="EGF"/>
</dbReference>
<evidence type="ECO:0000259" key="8">
    <source>
        <dbReference type="PROSITE" id="PS50026"/>
    </source>
</evidence>
<dbReference type="AlphaFoldDB" id="A0AAV2QBJ7"/>
<dbReference type="InterPro" id="IPR000152">
    <property type="entry name" value="EGF-type_Asp/Asn_hydroxyl_site"/>
</dbReference>
<dbReference type="Gene3D" id="2.10.25.10">
    <property type="entry name" value="Laminin"/>
    <property type="match status" value="4"/>
</dbReference>
<feature type="domain" description="Laminin G" evidence="7">
    <location>
        <begin position="1"/>
        <end position="83"/>
    </location>
</feature>
<dbReference type="GO" id="GO:0007219">
    <property type="term" value="P:Notch signaling pathway"/>
    <property type="evidence" value="ECO:0007669"/>
    <property type="project" value="TreeGrafter"/>
</dbReference>
<feature type="domain" description="EGF-like" evidence="8">
    <location>
        <begin position="170"/>
        <end position="206"/>
    </location>
</feature>
<feature type="non-terminal residue" evidence="9">
    <location>
        <position position="253"/>
    </location>
</feature>
<keyword evidence="3" id="KW-0677">Repeat</keyword>
<accession>A0AAV2QBJ7</accession>
<keyword evidence="5" id="KW-0325">Glycoprotein</keyword>
<dbReference type="PROSITE" id="PS01186">
    <property type="entry name" value="EGF_2"/>
    <property type="match status" value="1"/>
</dbReference>
<dbReference type="SUPFAM" id="SSF49899">
    <property type="entry name" value="Concanavalin A-like lectins/glucanases"/>
    <property type="match status" value="1"/>
</dbReference>
<name>A0AAV2QBJ7_MEGNR</name>
<keyword evidence="4 6" id="KW-1015">Disulfide bond</keyword>
<dbReference type="PROSITE" id="PS01187">
    <property type="entry name" value="EGF_CA"/>
    <property type="match status" value="1"/>
</dbReference>
<dbReference type="InterPro" id="IPR001791">
    <property type="entry name" value="Laminin_G"/>
</dbReference>
<feature type="domain" description="EGF-like" evidence="8">
    <location>
        <begin position="126"/>
        <end position="167"/>
    </location>
</feature>
<feature type="non-terminal residue" evidence="9">
    <location>
        <position position="1"/>
    </location>
</feature>
<proteinExistence type="predicted"/>
<dbReference type="PROSITE" id="PS50025">
    <property type="entry name" value="LAM_G_DOMAIN"/>
    <property type="match status" value="1"/>
</dbReference>
<evidence type="ECO:0000259" key="7">
    <source>
        <dbReference type="PROSITE" id="PS50025"/>
    </source>
</evidence>
<reference evidence="9 10" key="1">
    <citation type="submission" date="2024-05" db="EMBL/GenBank/DDBJ databases">
        <authorList>
            <person name="Wallberg A."/>
        </authorList>
    </citation>
    <scope>NUCLEOTIDE SEQUENCE [LARGE SCALE GENOMIC DNA]</scope>
</reference>
<feature type="disulfide bond" evidence="6">
    <location>
        <begin position="196"/>
        <end position="205"/>
    </location>
</feature>
<dbReference type="InterPro" id="IPR013320">
    <property type="entry name" value="ConA-like_dom_sf"/>
</dbReference>
<keyword evidence="1 6" id="KW-0245">EGF-like domain</keyword>
<dbReference type="SMART" id="SM00179">
    <property type="entry name" value="EGF_CA"/>
    <property type="match status" value="3"/>
</dbReference>
<dbReference type="GO" id="GO:0048513">
    <property type="term" value="P:animal organ development"/>
    <property type="evidence" value="ECO:0007669"/>
    <property type="project" value="UniProtKB-ARBA"/>
</dbReference>
<keyword evidence="2" id="KW-0732">Signal</keyword>
<dbReference type="GO" id="GO:0005509">
    <property type="term" value="F:calcium ion binding"/>
    <property type="evidence" value="ECO:0007669"/>
    <property type="project" value="InterPro"/>
</dbReference>
<keyword evidence="10" id="KW-1185">Reference proteome</keyword>
<dbReference type="InterPro" id="IPR001881">
    <property type="entry name" value="EGF-like_Ca-bd_dom"/>
</dbReference>
<dbReference type="Pfam" id="PF00008">
    <property type="entry name" value="EGF"/>
    <property type="match status" value="3"/>
</dbReference>
<dbReference type="Proteomes" id="UP001497623">
    <property type="component" value="Unassembled WGS sequence"/>
</dbReference>
<evidence type="ECO:0000256" key="1">
    <source>
        <dbReference type="ARBA" id="ARBA00022536"/>
    </source>
</evidence>
<dbReference type="Pfam" id="PF07645">
    <property type="entry name" value="EGF_CA"/>
    <property type="match status" value="1"/>
</dbReference>
<dbReference type="SMART" id="SM00181">
    <property type="entry name" value="EGF"/>
    <property type="match status" value="4"/>
</dbReference>
<evidence type="ECO:0000256" key="4">
    <source>
        <dbReference type="ARBA" id="ARBA00023157"/>
    </source>
</evidence>
<evidence type="ECO:0000313" key="9">
    <source>
        <dbReference type="EMBL" id="CAL4074954.1"/>
    </source>
</evidence>
<dbReference type="SUPFAM" id="SSF57196">
    <property type="entry name" value="EGF/Laminin"/>
    <property type="match status" value="4"/>
</dbReference>
<feature type="disulfide bond" evidence="6">
    <location>
        <begin position="234"/>
        <end position="243"/>
    </location>
</feature>
<feature type="domain" description="EGF-like" evidence="8">
    <location>
        <begin position="208"/>
        <end position="244"/>
    </location>
</feature>
<dbReference type="PANTHER" id="PTHR12916:SF4">
    <property type="entry name" value="UNINFLATABLE, ISOFORM C"/>
    <property type="match status" value="1"/>
</dbReference>
<evidence type="ECO:0000256" key="5">
    <source>
        <dbReference type="ARBA" id="ARBA00023180"/>
    </source>
</evidence>
<dbReference type="PROSITE" id="PS00022">
    <property type="entry name" value="EGF_1"/>
    <property type="match status" value="3"/>
</dbReference>
<dbReference type="InterPro" id="IPR049883">
    <property type="entry name" value="NOTCH1_EGF-like"/>
</dbReference>
<dbReference type="PROSITE" id="PS00010">
    <property type="entry name" value="ASX_HYDROXYL"/>
    <property type="match status" value="2"/>
</dbReference>